<organism evidence="1 2">
    <name type="scientific">Methylobacterium iners</name>
    <dbReference type="NCBI Taxonomy" id="418707"/>
    <lineage>
        <taxon>Bacteria</taxon>
        <taxon>Pseudomonadati</taxon>
        <taxon>Pseudomonadota</taxon>
        <taxon>Alphaproteobacteria</taxon>
        <taxon>Hyphomicrobiales</taxon>
        <taxon>Methylobacteriaceae</taxon>
        <taxon>Methylobacterium</taxon>
    </lineage>
</organism>
<dbReference type="EMBL" id="BPQP01000055">
    <property type="protein sequence ID" value="GJD96113.1"/>
    <property type="molecule type" value="Genomic_DNA"/>
</dbReference>
<keyword evidence="2" id="KW-1185">Reference proteome</keyword>
<dbReference type="Proteomes" id="UP001055125">
    <property type="component" value="Unassembled WGS sequence"/>
</dbReference>
<evidence type="ECO:0000313" key="1">
    <source>
        <dbReference type="EMBL" id="GJD96113.1"/>
    </source>
</evidence>
<name>A0ABQ4RZ36_9HYPH</name>
<gene>
    <name evidence="1" type="ORF">OCOJLMKI_3331</name>
</gene>
<sequence length="62" mass="7306">MSSLQIFLRCETRMNVETVVVKDQAGKVVRSTYFEDEPEQRRPIHRVSHDEAVLIAQTIYER</sequence>
<proteinExistence type="predicted"/>
<reference evidence="1" key="1">
    <citation type="journal article" date="2021" name="Front. Microbiol.">
        <title>Comprehensive Comparative Genomics and Phenotyping of Methylobacterium Species.</title>
        <authorList>
            <person name="Alessa O."/>
            <person name="Ogura Y."/>
            <person name="Fujitani Y."/>
            <person name="Takami H."/>
            <person name="Hayashi T."/>
            <person name="Sahin N."/>
            <person name="Tani A."/>
        </authorList>
    </citation>
    <scope>NUCLEOTIDE SEQUENCE</scope>
    <source>
        <strain evidence="1">DSM 19015</strain>
    </source>
</reference>
<reference evidence="1" key="2">
    <citation type="submission" date="2021-08" db="EMBL/GenBank/DDBJ databases">
        <authorList>
            <person name="Tani A."/>
            <person name="Ola A."/>
            <person name="Ogura Y."/>
            <person name="Katsura K."/>
            <person name="Hayashi T."/>
        </authorList>
    </citation>
    <scope>NUCLEOTIDE SEQUENCE</scope>
    <source>
        <strain evidence="1">DSM 19015</strain>
    </source>
</reference>
<protein>
    <submittedName>
        <fullName evidence="1">Uncharacterized protein</fullName>
    </submittedName>
</protein>
<accession>A0ABQ4RZ36</accession>
<comment type="caution">
    <text evidence="1">The sequence shown here is derived from an EMBL/GenBank/DDBJ whole genome shotgun (WGS) entry which is preliminary data.</text>
</comment>
<evidence type="ECO:0000313" key="2">
    <source>
        <dbReference type="Proteomes" id="UP001055125"/>
    </source>
</evidence>